<dbReference type="Proteomes" id="UP001161422">
    <property type="component" value="Unassembled WGS sequence"/>
</dbReference>
<reference evidence="1" key="1">
    <citation type="journal article" date="2014" name="Int. J. Syst. Evol. Microbiol.">
        <title>Complete genome sequence of Corynebacterium casei LMG S-19264T (=DSM 44701T), isolated from a smear-ripened cheese.</title>
        <authorList>
            <consortium name="US DOE Joint Genome Institute (JGI-PGF)"/>
            <person name="Walter F."/>
            <person name="Albersmeier A."/>
            <person name="Kalinowski J."/>
            <person name="Ruckert C."/>
        </authorList>
    </citation>
    <scope>NUCLEOTIDE SEQUENCE</scope>
    <source>
        <strain evidence="1">NBRC 101628</strain>
    </source>
</reference>
<proteinExistence type="predicted"/>
<protein>
    <submittedName>
        <fullName evidence="1">Uncharacterized protein</fullName>
    </submittedName>
</protein>
<evidence type="ECO:0000313" key="1">
    <source>
        <dbReference type="EMBL" id="GLP96465.1"/>
    </source>
</evidence>
<dbReference type="RefSeq" id="WP_141237352.1">
    <property type="nucleotide sequence ID" value="NZ_BSNC01000004.1"/>
</dbReference>
<comment type="caution">
    <text evidence="1">The sequence shown here is derived from an EMBL/GenBank/DDBJ whole genome shotgun (WGS) entry which is preliminary data.</text>
</comment>
<reference evidence="1" key="2">
    <citation type="submission" date="2023-01" db="EMBL/GenBank/DDBJ databases">
        <title>Draft genome sequence of Paraferrimonas sedimenticola strain NBRC 101628.</title>
        <authorList>
            <person name="Sun Q."/>
            <person name="Mori K."/>
        </authorList>
    </citation>
    <scope>NUCLEOTIDE SEQUENCE</scope>
    <source>
        <strain evidence="1">NBRC 101628</strain>
    </source>
</reference>
<accession>A0AA37RW56</accession>
<organism evidence="1 2">
    <name type="scientific">Paraferrimonas sedimenticola</name>
    <dbReference type="NCBI Taxonomy" id="375674"/>
    <lineage>
        <taxon>Bacteria</taxon>
        <taxon>Pseudomonadati</taxon>
        <taxon>Pseudomonadota</taxon>
        <taxon>Gammaproteobacteria</taxon>
        <taxon>Alteromonadales</taxon>
        <taxon>Ferrimonadaceae</taxon>
        <taxon>Paraferrimonas</taxon>
    </lineage>
</organism>
<dbReference type="AlphaFoldDB" id="A0AA37RW56"/>
<keyword evidence="2" id="KW-1185">Reference proteome</keyword>
<evidence type="ECO:0000313" key="2">
    <source>
        <dbReference type="Proteomes" id="UP001161422"/>
    </source>
</evidence>
<dbReference type="EMBL" id="BSNC01000004">
    <property type="protein sequence ID" value="GLP96465.1"/>
    <property type="molecule type" value="Genomic_DNA"/>
</dbReference>
<sequence>MQMGTQLLANGKTEPSVVIPNFRIVIPNFRVVIPNFRVVIPNSIGNLPSCYWRLARLPPSRQ</sequence>
<gene>
    <name evidence="1" type="ORF">GCM10007895_17710</name>
</gene>
<name>A0AA37RW56_9GAMM</name>